<dbReference type="PANTHER" id="PTHR30535">
    <property type="entry name" value="VITAMIN B12-BINDING PROTEIN"/>
    <property type="match status" value="1"/>
</dbReference>
<accession>A0ABP3ICQ1</accession>
<gene>
    <name evidence="2" type="ORF">GCM10009093_25850</name>
</gene>
<name>A0ABP3ICQ1_9CAUL</name>
<dbReference type="Proteomes" id="UP001500791">
    <property type="component" value="Unassembled WGS sequence"/>
</dbReference>
<dbReference type="InterPro" id="IPR050902">
    <property type="entry name" value="ABC_Transporter_SBP"/>
</dbReference>
<reference evidence="3" key="1">
    <citation type="journal article" date="2019" name="Int. J. Syst. Evol. Microbiol.">
        <title>The Global Catalogue of Microorganisms (GCM) 10K type strain sequencing project: providing services to taxonomists for standard genome sequencing and annotation.</title>
        <authorList>
            <consortium name="The Broad Institute Genomics Platform"/>
            <consortium name="The Broad Institute Genome Sequencing Center for Infectious Disease"/>
            <person name="Wu L."/>
            <person name="Ma J."/>
        </authorList>
    </citation>
    <scope>NUCLEOTIDE SEQUENCE [LARGE SCALE GENOMIC DNA]</scope>
    <source>
        <strain evidence="3">JCM 13476</strain>
    </source>
</reference>
<evidence type="ECO:0000313" key="3">
    <source>
        <dbReference type="Proteomes" id="UP001500791"/>
    </source>
</evidence>
<evidence type="ECO:0000313" key="2">
    <source>
        <dbReference type="EMBL" id="GAA0398069.1"/>
    </source>
</evidence>
<dbReference type="InterPro" id="IPR002491">
    <property type="entry name" value="ABC_transptr_periplasmic_BD"/>
</dbReference>
<sequence length="281" mass="30540">MSLSRRSLIGGLGFPALLPLAAQSRPRRIVSLNPCLDAILVEVANREQIAALSHYSRIARQSAIYDLAMRLPQTHGTAEEIIALRPDLVLSSRHGARATRTALERLGIPMALFDVPSTVEESISQVREVAAAAGFVHRGEALVSRIQEAINTARPDNPRRLKALVYQPNGFAAGHDTLMNEMMVLAGFENVAGRYGIGKWGNVSVEQILANPPEVLLSGSLSPSVRTWSERMMRHPALASLSDRIVQTTLEEKLLYCGGPVLIQTAAALARAHRVALRLLP</sequence>
<dbReference type="Pfam" id="PF01497">
    <property type="entry name" value="Peripla_BP_2"/>
    <property type="match status" value="1"/>
</dbReference>
<proteinExistence type="predicted"/>
<comment type="caution">
    <text evidence="2">The sequence shown here is derived from an EMBL/GenBank/DDBJ whole genome shotgun (WGS) entry which is preliminary data.</text>
</comment>
<dbReference type="EMBL" id="BAAAEJ010000009">
    <property type="protein sequence ID" value="GAA0398069.1"/>
    <property type="molecule type" value="Genomic_DNA"/>
</dbReference>
<evidence type="ECO:0000259" key="1">
    <source>
        <dbReference type="PROSITE" id="PS50983"/>
    </source>
</evidence>
<protein>
    <submittedName>
        <fullName evidence="2">ABC transporter substrate-binding protein</fullName>
    </submittedName>
</protein>
<keyword evidence="3" id="KW-1185">Reference proteome</keyword>
<feature type="domain" description="Fe/B12 periplasmic-binding" evidence="1">
    <location>
        <begin position="28"/>
        <end position="281"/>
    </location>
</feature>
<dbReference type="RefSeq" id="WP_167178260.1">
    <property type="nucleotide sequence ID" value="NZ_BAAAEJ010000009.1"/>
</dbReference>
<dbReference type="PANTHER" id="PTHR30535:SF34">
    <property type="entry name" value="MOLYBDATE-BINDING PROTEIN MOLA"/>
    <property type="match status" value="1"/>
</dbReference>
<dbReference type="Gene3D" id="3.40.50.1980">
    <property type="entry name" value="Nitrogenase molybdenum iron protein domain"/>
    <property type="match status" value="2"/>
</dbReference>
<dbReference type="SUPFAM" id="SSF53807">
    <property type="entry name" value="Helical backbone' metal receptor"/>
    <property type="match status" value="1"/>
</dbReference>
<organism evidence="2 3">
    <name type="scientific">Brevundimonas terrae</name>
    <dbReference type="NCBI Taxonomy" id="363631"/>
    <lineage>
        <taxon>Bacteria</taxon>
        <taxon>Pseudomonadati</taxon>
        <taxon>Pseudomonadota</taxon>
        <taxon>Alphaproteobacteria</taxon>
        <taxon>Caulobacterales</taxon>
        <taxon>Caulobacteraceae</taxon>
        <taxon>Brevundimonas</taxon>
    </lineage>
</organism>
<dbReference type="PROSITE" id="PS50983">
    <property type="entry name" value="FE_B12_PBP"/>
    <property type="match status" value="1"/>
</dbReference>